<dbReference type="AlphaFoldDB" id="A0A169SUQ3"/>
<dbReference type="CDD" id="cd05289">
    <property type="entry name" value="MDR_like_2"/>
    <property type="match status" value="1"/>
</dbReference>
<dbReference type="SMART" id="SM00829">
    <property type="entry name" value="PKS_ER"/>
    <property type="match status" value="1"/>
</dbReference>
<accession>A0A169SUQ3</accession>
<proteinExistence type="predicted"/>
<dbReference type="Gene3D" id="3.40.50.720">
    <property type="entry name" value="NAD(P)-binding Rossmann-like Domain"/>
    <property type="match status" value="1"/>
</dbReference>
<reference evidence="2" key="1">
    <citation type="journal article" date="2016" name="ChemBioChem">
        <title>Involvement of the Baeyer-Villiger Monooxygenase IfnQ in the Biosynthesis of Isofuranonaphthoquinone Scaffold of JBIR-76 and -77.</title>
        <authorList>
            <person name="Katsuyama Y."/>
            <person name="Sone K."/>
            <person name="Satou R."/>
            <person name="Izumikawa M."/>
            <person name="Takagi M."/>
            <person name="Fujie M."/>
            <person name="Satoh N."/>
            <person name="Shin-ya K."/>
            <person name="Ohnishi Y."/>
        </authorList>
    </citation>
    <scope>NUCLEOTIDE SEQUENCE</scope>
    <source>
        <strain evidence="2">RI-77</strain>
    </source>
</reference>
<dbReference type="InterPro" id="IPR050700">
    <property type="entry name" value="YIM1/Zinc_Alcohol_DH_Fams"/>
</dbReference>
<dbReference type="EMBL" id="LC125462">
    <property type="protein sequence ID" value="BAU98048.1"/>
    <property type="molecule type" value="Genomic_DNA"/>
</dbReference>
<name>A0A169SUQ3_9ACTN</name>
<dbReference type="InterPro" id="IPR020843">
    <property type="entry name" value="ER"/>
</dbReference>
<dbReference type="GO" id="GO:0016491">
    <property type="term" value="F:oxidoreductase activity"/>
    <property type="evidence" value="ECO:0007669"/>
    <property type="project" value="InterPro"/>
</dbReference>
<organism evidence="2">
    <name type="scientific">Streptomyces sp. RI-77</name>
    <dbReference type="NCBI Taxonomy" id="1799151"/>
    <lineage>
        <taxon>Bacteria</taxon>
        <taxon>Bacillati</taxon>
        <taxon>Actinomycetota</taxon>
        <taxon>Actinomycetes</taxon>
        <taxon>Kitasatosporales</taxon>
        <taxon>Streptomycetaceae</taxon>
        <taxon>Streptomyces</taxon>
    </lineage>
</organism>
<dbReference type="PANTHER" id="PTHR11695:SF294">
    <property type="entry name" value="RETICULON-4-INTERACTING PROTEIN 1, MITOCHONDRIAL"/>
    <property type="match status" value="1"/>
</dbReference>
<dbReference type="SUPFAM" id="SSF50129">
    <property type="entry name" value="GroES-like"/>
    <property type="match status" value="1"/>
</dbReference>
<evidence type="ECO:0000313" key="2">
    <source>
        <dbReference type="EMBL" id="BAU98048.1"/>
    </source>
</evidence>
<sequence>MSELMQAVTQRAFGGPDVLEAAEVLRPGPGLNEVLVRVHAAGVNPIDALVRSGTLPLLGAPPFTVGWDISGVVVEVSPGVTRFAVGDEVYGMPYIPRAAAAYAEYAVAPSRQLARKPATVDHRTAAALPLAGLTAWQALADTGLVGTGTRVLVHGGAGGVGHLAVQIAKARGAEVIATASTAKTDFVRELGVDQVIDYRTRDFTEEVKDVDVVLDGVGGETAERSLDVLRPGGALVTIVEMRNTDLAARAETRGLSFHGVTAEPDHVGLTALADLVDSGRLRPHIAQALPLSRAAEAHRLLEAGTLPGKVVLQAA</sequence>
<dbReference type="Pfam" id="PF08240">
    <property type="entry name" value="ADH_N"/>
    <property type="match status" value="1"/>
</dbReference>
<dbReference type="InterPro" id="IPR011032">
    <property type="entry name" value="GroES-like_sf"/>
</dbReference>
<protein>
    <submittedName>
        <fullName evidence="2">Enoyl reductase</fullName>
    </submittedName>
</protein>
<dbReference type="PANTHER" id="PTHR11695">
    <property type="entry name" value="ALCOHOL DEHYDROGENASE RELATED"/>
    <property type="match status" value="1"/>
</dbReference>
<feature type="domain" description="Enoyl reductase (ER)" evidence="1">
    <location>
        <begin position="14"/>
        <end position="312"/>
    </location>
</feature>
<dbReference type="Gene3D" id="3.90.180.10">
    <property type="entry name" value="Medium-chain alcohol dehydrogenases, catalytic domain"/>
    <property type="match status" value="1"/>
</dbReference>
<dbReference type="Pfam" id="PF13602">
    <property type="entry name" value="ADH_zinc_N_2"/>
    <property type="match status" value="1"/>
</dbReference>
<dbReference type="SUPFAM" id="SSF51735">
    <property type="entry name" value="NAD(P)-binding Rossmann-fold domains"/>
    <property type="match status" value="1"/>
</dbReference>
<dbReference type="InterPro" id="IPR013154">
    <property type="entry name" value="ADH-like_N"/>
</dbReference>
<evidence type="ECO:0000259" key="1">
    <source>
        <dbReference type="SMART" id="SM00829"/>
    </source>
</evidence>
<dbReference type="InterPro" id="IPR036291">
    <property type="entry name" value="NAD(P)-bd_dom_sf"/>
</dbReference>
<gene>
    <name evidence="2" type="primary">ifnU</name>
</gene>